<dbReference type="EMBL" id="JGZM01000006">
    <property type="protein sequence ID" value="KFI86545.1"/>
    <property type="molecule type" value="Genomic_DNA"/>
</dbReference>
<dbReference type="GO" id="GO:0016301">
    <property type="term" value="F:kinase activity"/>
    <property type="evidence" value="ECO:0007669"/>
    <property type="project" value="UniProtKB-KW"/>
</dbReference>
<gene>
    <name evidence="2" type="ORF">BSAE_1657</name>
</gene>
<sequence>MSRRNRGNSTHEAVLRGIHGIRRHMAAWSIADKVILCLSVAALVVATAEWIMNPPHTVVGTLLAVLLCLILALMPWKSHMAAWCMIFVGAIGDLLVGVDSAGPSTTWATLLAMVSLGRTARAWECVLSLVITLSTVTYAAIRYPDIMGYGIPDGIANLGVSLLCVYLIGVSIRYRQLHYTQQETQRQIEQTQRNQFMASLFHEAVSGNLTRIIVSAECIQRKDPDVYERCGMDDIVHYADDALRQTHQAIDMLQRDGKMPDATKRITVQAAVTSVMASGDRRLHDLEYQGCSDVQGECNLCVDQRSLVFLALLREVYTNIERHCDPHGSTYRIHIKLTDDRVLLSQTNGTTRTEDWIPAPESGRGLSLLSKQIRRYGGMVNMSTDDEQWQLSCSMPLVGDGDGLFTEPR</sequence>
<organism evidence="2 3">
    <name type="scientific">Bifidobacterium pullorum subsp. saeculare DSM 6531 = LMG 14934</name>
    <dbReference type="NCBI Taxonomy" id="1437611"/>
    <lineage>
        <taxon>Bacteria</taxon>
        <taxon>Bacillati</taxon>
        <taxon>Actinomycetota</taxon>
        <taxon>Actinomycetes</taxon>
        <taxon>Bifidobacteriales</taxon>
        <taxon>Bifidobacteriaceae</taxon>
        <taxon>Bifidobacterium</taxon>
    </lineage>
</organism>
<feature type="transmembrane region" description="Helical" evidence="1">
    <location>
        <begin position="155"/>
        <end position="174"/>
    </location>
</feature>
<comment type="caution">
    <text evidence="2">The sequence shown here is derived from an EMBL/GenBank/DDBJ whole genome shotgun (WGS) entry which is preliminary data.</text>
</comment>
<feature type="transmembrane region" description="Helical" evidence="1">
    <location>
        <begin position="30"/>
        <end position="51"/>
    </location>
</feature>
<name>A0A087CTE5_9BIFI</name>
<dbReference type="Gene3D" id="3.30.565.10">
    <property type="entry name" value="Histidine kinase-like ATPase, C-terminal domain"/>
    <property type="match status" value="1"/>
</dbReference>
<proteinExistence type="predicted"/>
<dbReference type="InterPro" id="IPR036890">
    <property type="entry name" value="HATPase_C_sf"/>
</dbReference>
<dbReference type="AlphaFoldDB" id="A0A087CTE5"/>
<evidence type="ECO:0000313" key="2">
    <source>
        <dbReference type="EMBL" id="KFI86545.1"/>
    </source>
</evidence>
<accession>A0A087CTE5</accession>
<protein>
    <submittedName>
        <fullName evidence="2">Signal transduction histidine kinase</fullName>
    </submittedName>
</protein>
<feature type="transmembrane region" description="Helical" evidence="1">
    <location>
        <begin position="121"/>
        <end position="143"/>
    </location>
</feature>
<keyword evidence="1" id="KW-1133">Transmembrane helix</keyword>
<evidence type="ECO:0000313" key="3">
    <source>
        <dbReference type="Proteomes" id="UP000029040"/>
    </source>
</evidence>
<reference evidence="2 3" key="1">
    <citation type="submission" date="2014-03" db="EMBL/GenBank/DDBJ databases">
        <title>Genomics of Bifidobacteria.</title>
        <authorList>
            <person name="Ventura M."/>
            <person name="Milani C."/>
            <person name="Lugli G.A."/>
        </authorList>
    </citation>
    <scope>NUCLEOTIDE SEQUENCE [LARGE SCALE GENOMIC DNA]</scope>
    <source>
        <strain evidence="2 3">LMG 14934</strain>
    </source>
</reference>
<feature type="transmembrane region" description="Helical" evidence="1">
    <location>
        <begin position="57"/>
        <end position="74"/>
    </location>
</feature>
<keyword evidence="1" id="KW-0812">Transmembrane</keyword>
<keyword evidence="1" id="KW-0472">Membrane</keyword>
<dbReference type="Proteomes" id="UP000029040">
    <property type="component" value="Unassembled WGS sequence"/>
</dbReference>
<keyword evidence="2" id="KW-0808">Transferase</keyword>
<feature type="transmembrane region" description="Helical" evidence="1">
    <location>
        <begin position="81"/>
        <end position="101"/>
    </location>
</feature>
<evidence type="ECO:0000256" key="1">
    <source>
        <dbReference type="SAM" id="Phobius"/>
    </source>
</evidence>
<keyword evidence="2" id="KW-0418">Kinase</keyword>